<sequence length="76" mass="8766">MFKKGLSVMLLLGALFSGQVLANRQGHEYYKIQNADHQLRHSADSDDIRARAQEVADDLRENHHWVKSRKPETHSL</sequence>
<feature type="chain" id="PRO_5032432638" description="DUF2554 family protein" evidence="1">
    <location>
        <begin position="23"/>
        <end position="76"/>
    </location>
</feature>
<evidence type="ECO:0000313" key="3">
    <source>
        <dbReference type="Proteomes" id="UP000069162"/>
    </source>
</evidence>
<gene>
    <name evidence="2" type="ORF">AO703_07410</name>
</gene>
<reference evidence="3" key="1">
    <citation type="submission" date="2015-10" db="EMBL/GenBank/DDBJ databases">
        <title>Complete Genome Sequencing of Klebsiella sp. strain G5.</title>
        <authorList>
            <person name="Chan K.-G."/>
            <person name="Chen J.-W."/>
        </authorList>
    </citation>
    <scope>NUCLEOTIDE SEQUENCE [LARGE SCALE GENOMIC DNA]</scope>
    <source>
        <strain evidence="3">G5</strain>
    </source>
</reference>
<dbReference type="OrthoDB" id="6560430at2"/>
<dbReference type="Proteomes" id="UP000069162">
    <property type="component" value="Chromosome"/>
</dbReference>
<name>A0A806X443_9ENTR</name>
<organism evidence="2 3">
    <name type="scientific">[Enterobacter] lignolyticus</name>
    <dbReference type="NCBI Taxonomy" id="1334193"/>
    <lineage>
        <taxon>Bacteria</taxon>
        <taxon>Pseudomonadati</taxon>
        <taxon>Pseudomonadota</taxon>
        <taxon>Gammaproteobacteria</taxon>
        <taxon>Enterobacterales</taxon>
        <taxon>Enterobacteriaceae</taxon>
        <taxon>Pluralibacter</taxon>
    </lineage>
</organism>
<evidence type="ECO:0000256" key="1">
    <source>
        <dbReference type="SAM" id="SignalP"/>
    </source>
</evidence>
<dbReference type="OMA" id="EHHRWQD"/>
<accession>A0A806X443</accession>
<dbReference type="RefSeq" id="WP_013366956.1">
    <property type="nucleotide sequence ID" value="NZ_CP012871.1"/>
</dbReference>
<protein>
    <recommendedName>
        <fullName evidence="4">DUF2554 family protein</fullName>
    </recommendedName>
</protein>
<feature type="signal peptide" evidence="1">
    <location>
        <begin position="1"/>
        <end position="22"/>
    </location>
</feature>
<evidence type="ECO:0008006" key="4">
    <source>
        <dbReference type="Google" id="ProtNLM"/>
    </source>
</evidence>
<dbReference type="KEGG" id="kle:AO703_07410"/>
<keyword evidence="1" id="KW-0732">Signal</keyword>
<dbReference type="InterPro" id="IPR020117">
    <property type="entry name" value="Uncharacterised_YncJ"/>
</dbReference>
<dbReference type="EMBL" id="CP012871">
    <property type="protein sequence ID" value="ALR76128.1"/>
    <property type="molecule type" value="Genomic_DNA"/>
</dbReference>
<dbReference type="Pfam" id="PF10829">
    <property type="entry name" value="DUF2554"/>
    <property type="match status" value="1"/>
</dbReference>
<proteinExistence type="predicted"/>
<dbReference type="AlphaFoldDB" id="A0A806X443"/>
<evidence type="ECO:0000313" key="2">
    <source>
        <dbReference type="EMBL" id="ALR76128.1"/>
    </source>
</evidence>